<name>A0A812W0K3_9DINO</name>
<comment type="caution">
    <text evidence="1">The sequence shown here is derived from an EMBL/GenBank/DDBJ whole genome shotgun (WGS) entry which is preliminary data.</text>
</comment>
<dbReference type="AlphaFoldDB" id="A0A812W0K3"/>
<keyword evidence="2" id="KW-1185">Reference proteome</keyword>
<protein>
    <submittedName>
        <fullName evidence="1">Uncharacterized protein</fullName>
    </submittedName>
</protein>
<accession>A0A812W0K3</accession>
<proteinExistence type="predicted"/>
<evidence type="ECO:0000313" key="2">
    <source>
        <dbReference type="Proteomes" id="UP000601435"/>
    </source>
</evidence>
<sequence>MRGIRDIGAVMRASSKMEQLTTAKALIQKLEKQAVISDSEWEKFEAMDEEVLMKHTDQPDEQRVLYDLQYRADNLRNKRFVEHTRSSPMLDYEHGHKPHRRWNVDFEVNRPGRYAHSFNNALLRLLCAVRQDKAADRCYRHAPDIQLEVEAGTPLILAHHKIGLQKVLADVPEFRGILAQGSVQRGTSIEDWGGFEWGSATSSDLDFVVLFGGEATADNLCRLKDMLGAQSEKSSLKPGRYGLQADLPLQEGASISVDIIPAVADPQGGHWIWDSVKRQLLHNNPGAMAEHVREAIRRNVGLADVVVLCKFWNKRKAVKCDDGQKRAPFTSNHLELLLAQLPGPLPTRLDEAFLQALGHLRRNLLQTTVPEHWTGKPAEEYLRHDSKRCANTRSLLKRQEACLQKVLSSDSADPVAWSKVLGDAGLLVFILTCMLALKLLLWLADPPGAFLDDEEARVDYVSEKRNRKPKL</sequence>
<dbReference type="OrthoDB" id="409538at2759"/>
<organism evidence="1 2">
    <name type="scientific">Symbiodinium necroappetens</name>
    <dbReference type="NCBI Taxonomy" id="1628268"/>
    <lineage>
        <taxon>Eukaryota</taxon>
        <taxon>Sar</taxon>
        <taxon>Alveolata</taxon>
        <taxon>Dinophyceae</taxon>
        <taxon>Suessiales</taxon>
        <taxon>Symbiodiniaceae</taxon>
        <taxon>Symbiodinium</taxon>
    </lineage>
</organism>
<dbReference type="EMBL" id="CAJNJA010030983">
    <property type="protein sequence ID" value="CAE7651110.1"/>
    <property type="molecule type" value="Genomic_DNA"/>
</dbReference>
<reference evidence="1" key="1">
    <citation type="submission" date="2021-02" db="EMBL/GenBank/DDBJ databases">
        <authorList>
            <person name="Dougan E. K."/>
            <person name="Rhodes N."/>
            <person name="Thang M."/>
            <person name="Chan C."/>
        </authorList>
    </citation>
    <scope>NUCLEOTIDE SEQUENCE</scope>
</reference>
<gene>
    <name evidence="1" type="ORF">SNEC2469_LOCUS18415</name>
</gene>
<evidence type="ECO:0000313" key="1">
    <source>
        <dbReference type="EMBL" id="CAE7651110.1"/>
    </source>
</evidence>
<dbReference type="Proteomes" id="UP000601435">
    <property type="component" value="Unassembled WGS sequence"/>
</dbReference>